<dbReference type="SUPFAM" id="SSF159664">
    <property type="entry name" value="CobE/GbiG C-terminal domain-like"/>
    <property type="match status" value="1"/>
</dbReference>
<gene>
    <name evidence="2" type="ORF">SAMN06265370_10537</name>
</gene>
<organism evidence="2 3">
    <name type="scientific">Puniceibacterium sediminis</name>
    <dbReference type="NCBI Taxonomy" id="1608407"/>
    <lineage>
        <taxon>Bacteria</taxon>
        <taxon>Pseudomonadati</taxon>
        <taxon>Pseudomonadota</taxon>
        <taxon>Alphaproteobacteria</taxon>
        <taxon>Rhodobacterales</taxon>
        <taxon>Paracoccaceae</taxon>
        <taxon>Puniceibacterium</taxon>
    </lineage>
</organism>
<dbReference type="InterPro" id="IPR036518">
    <property type="entry name" value="CobE/GbiG_C_sf"/>
</dbReference>
<dbReference type="OrthoDB" id="7475241at2"/>
<feature type="domain" description="CobE/GbiG C-terminal" evidence="1">
    <location>
        <begin position="2"/>
        <end position="117"/>
    </location>
</feature>
<dbReference type="EMBL" id="FZNN01000005">
    <property type="protein sequence ID" value="SNR43594.1"/>
    <property type="molecule type" value="Genomic_DNA"/>
</dbReference>
<sequence>MIVAGFGFREAAGMDSLRAALELACEGRQPDLFATAAGKEKSVGLLALAVELGFAIRVVSVDQLRAQVTVTQSEASETAYGTGSVAEAAALAAAGPGARLIGARIISHDRMATCALAEGRPR</sequence>
<dbReference type="GO" id="GO:0009236">
    <property type="term" value="P:cobalamin biosynthetic process"/>
    <property type="evidence" value="ECO:0007669"/>
    <property type="project" value="InterPro"/>
</dbReference>
<name>A0A238WBD4_9RHOB</name>
<dbReference type="Proteomes" id="UP000198417">
    <property type="component" value="Unassembled WGS sequence"/>
</dbReference>
<dbReference type="Pfam" id="PF01890">
    <property type="entry name" value="CbiG_C"/>
    <property type="match status" value="1"/>
</dbReference>
<evidence type="ECO:0000313" key="3">
    <source>
        <dbReference type="Proteomes" id="UP000198417"/>
    </source>
</evidence>
<keyword evidence="2" id="KW-0378">Hydrolase</keyword>
<evidence type="ECO:0000259" key="1">
    <source>
        <dbReference type="Pfam" id="PF01890"/>
    </source>
</evidence>
<proteinExistence type="predicted"/>
<dbReference type="RefSeq" id="WP_089269867.1">
    <property type="nucleotide sequence ID" value="NZ_FZNN01000005.1"/>
</dbReference>
<dbReference type="GO" id="GO:0016787">
    <property type="term" value="F:hydrolase activity"/>
    <property type="evidence" value="ECO:0007669"/>
    <property type="project" value="UniProtKB-KW"/>
</dbReference>
<protein>
    <submittedName>
        <fullName evidence="2">Cobalt-precorrin 5A hydrolase</fullName>
    </submittedName>
</protein>
<dbReference type="Gene3D" id="3.30.420.180">
    <property type="entry name" value="CobE/GbiG C-terminal domain"/>
    <property type="match status" value="1"/>
</dbReference>
<dbReference type="AlphaFoldDB" id="A0A238WBD4"/>
<accession>A0A238WBD4</accession>
<keyword evidence="3" id="KW-1185">Reference proteome</keyword>
<reference evidence="2 3" key="1">
    <citation type="submission" date="2017-06" db="EMBL/GenBank/DDBJ databases">
        <authorList>
            <person name="Kim H.J."/>
            <person name="Triplett B.A."/>
        </authorList>
    </citation>
    <scope>NUCLEOTIDE SEQUENCE [LARGE SCALE GENOMIC DNA]</scope>
    <source>
        <strain evidence="2 3">DSM 29052</strain>
    </source>
</reference>
<evidence type="ECO:0000313" key="2">
    <source>
        <dbReference type="EMBL" id="SNR43594.1"/>
    </source>
</evidence>
<dbReference type="InterPro" id="IPR002750">
    <property type="entry name" value="CobE/GbiG_C"/>
</dbReference>